<dbReference type="KEGG" id="ppsr:I6J18_16490"/>
<reference evidence="1 2" key="1">
    <citation type="submission" date="2021-01" db="EMBL/GenBank/DDBJ databases">
        <title>FDA dAtabase for Regulatory Grade micrObial Sequences (FDA-ARGOS): Supporting development and validation of Infectious Disease Dx tests.</title>
        <authorList>
            <person name="Nelson B."/>
            <person name="Plummer A."/>
            <person name="Tallon L."/>
            <person name="Sadzewicz L."/>
            <person name="Zhao X."/>
            <person name="Boylan J."/>
            <person name="Ott S."/>
            <person name="Bowen H."/>
            <person name="Vavikolanu K."/>
            <person name="Mehta A."/>
            <person name="Aluvathingal J."/>
            <person name="Nadendla S."/>
            <person name="Myers T."/>
            <person name="Yan Y."/>
            <person name="Sichtig H."/>
        </authorList>
    </citation>
    <scope>NUCLEOTIDE SEQUENCE [LARGE SCALE GENOMIC DNA]</scope>
    <source>
        <strain evidence="1 2">FDAARGOS_1161</strain>
    </source>
</reference>
<dbReference type="RefSeq" id="WP_040375832.1">
    <property type="nucleotide sequence ID" value="NZ_CP068053.1"/>
</dbReference>
<dbReference type="EMBL" id="CP068053">
    <property type="protein sequence ID" value="QQS99224.1"/>
    <property type="molecule type" value="Genomic_DNA"/>
</dbReference>
<evidence type="ECO:0000313" key="1">
    <source>
        <dbReference type="EMBL" id="QQS99224.1"/>
    </source>
</evidence>
<dbReference type="InterPro" id="IPR004027">
    <property type="entry name" value="SEC_C_motif"/>
</dbReference>
<sequence>MRTITAEEVAGGKAVKYIDVFGLQDNISLKSEFEEKTFWIYDFYCMHPTCNCNNVYLKFINKDDKAEFGVRYTFSTNQFIVEDSTLSKKEARDIAEDTLNNSSQAIELFKQRYLQMKQEGSAILVKAEKKQKPIQVKELIGRNDPCTCGSGKKYKKCCGAAL</sequence>
<evidence type="ECO:0000313" key="2">
    <source>
        <dbReference type="Proteomes" id="UP000595254"/>
    </source>
</evidence>
<accession>A0A974NK12</accession>
<dbReference type="Proteomes" id="UP000595254">
    <property type="component" value="Chromosome"/>
</dbReference>
<dbReference type="AlphaFoldDB" id="A0A974NK12"/>
<name>A0A974NK12_PERPY</name>
<dbReference type="Gene3D" id="3.10.450.50">
    <property type="match status" value="1"/>
</dbReference>
<keyword evidence="2" id="KW-1185">Reference proteome</keyword>
<proteinExistence type="predicted"/>
<dbReference type="SUPFAM" id="SSF103642">
    <property type="entry name" value="Sec-C motif"/>
    <property type="match status" value="1"/>
</dbReference>
<protein>
    <submittedName>
        <fullName evidence="1">SEC-C domain-containing protein</fullName>
    </submittedName>
</protein>
<dbReference type="Pfam" id="PF02810">
    <property type="entry name" value="SEC-C"/>
    <property type="match status" value="1"/>
</dbReference>
<organism evidence="1 2">
    <name type="scientific">Peribacillus psychrosaccharolyticus</name>
    <name type="common">Bacillus psychrosaccharolyticus</name>
    <dbReference type="NCBI Taxonomy" id="1407"/>
    <lineage>
        <taxon>Bacteria</taxon>
        <taxon>Bacillati</taxon>
        <taxon>Bacillota</taxon>
        <taxon>Bacilli</taxon>
        <taxon>Bacillales</taxon>
        <taxon>Bacillaceae</taxon>
        <taxon>Peribacillus</taxon>
    </lineage>
</organism>
<gene>
    <name evidence="1" type="ORF">I6J18_16490</name>
</gene>